<reference evidence="4 5" key="1">
    <citation type="submission" date="2019-01" db="EMBL/GenBank/DDBJ databases">
        <title>Ktedonosporobacter rubrisoli SCAWS-G2.</title>
        <authorList>
            <person name="Huang Y."/>
            <person name="Yan B."/>
        </authorList>
    </citation>
    <scope>NUCLEOTIDE SEQUENCE [LARGE SCALE GENOMIC DNA]</scope>
    <source>
        <strain evidence="4 5">SCAWS-G2</strain>
    </source>
</reference>
<feature type="chain" id="PRO_5020354614" description="Blue (type 1) copper domain-containing protein" evidence="3">
    <location>
        <begin position="23"/>
        <end position="146"/>
    </location>
</feature>
<evidence type="ECO:0000256" key="3">
    <source>
        <dbReference type="SAM" id="SignalP"/>
    </source>
</evidence>
<evidence type="ECO:0000313" key="5">
    <source>
        <dbReference type="Proteomes" id="UP000290365"/>
    </source>
</evidence>
<dbReference type="GO" id="GO:0046872">
    <property type="term" value="F:metal ion binding"/>
    <property type="evidence" value="ECO:0007669"/>
    <property type="project" value="UniProtKB-KW"/>
</dbReference>
<accession>A0A4P6JNM3</accession>
<proteinExistence type="predicted"/>
<dbReference type="PANTHER" id="PTHR38439">
    <property type="entry name" value="AURACYANIN-B"/>
    <property type="match status" value="1"/>
</dbReference>
<dbReference type="SUPFAM" id="SSF49503">
    <property type="entry name" value="Cupredoxins"/>
    <property type="match status" value="1"/>
</dbReference>
<keyword evidence="1" id="KW-0479">Metal-binding</keyword>
<evidence type="ECO:0008006" key="6">
    <source>
        <dbReference type="Google" id="ProtNLM"/>
    </source>
</evidence>
<evidence type="ECO:0000313" key="4">
    <source>
        <dbReference type="EMBL" id="QBD76710.1"/>
    </source>
</evidence>
<dbReference type="Gene3D" id="2.60.40.420">
    <property type="entry name" value="Cupredoxins - blue copper proteins"/>
    <property type="match status" value="1"/>
</dbReference>
<feature type="signal peptide" evidence="3">
    <location>
        <begin position="1"/>
        <end position="22"/>
    </location>
</feature>
<keyword evidence="2" id="KW-0186">Copper</keyword>
<dbReference type="InterPro" id="IPR050845">
    <property type="entry name" value="Cu-binding_ET"/>
</dbReference>
<protein>
    <recommendedName>
        <fullName evidence="6">Blue (type 1) copper domain-containing protein</fullName>
    </recommendedName>
</protein>
<dbReference type="PROSITE" id="PS51257">
    <property type="entry name" value="PROKAR_LIPOPROTEIN"/>
    <property type="match status" value="1"/>
</dbReference>
<evidence type="ECO:0000256" key="2">
    <source>
        <dbReference type="ARBA" id="ARBA00023008"/>
    </source>
</evidence>
<dbReference type="AlphaFoldDB" id="A0A4P6JNM3"/>
<gene>
    <name evidence="4" type="ORF">EPA93_12125</name>
</gene>
<keyword evidence="3" id="KW-0732">Signal</keyword>
<organism evidence="4 5">
    <name type="scientific">Ktedonosporobacter rubrisoli</name>
    <dbReference type="NCBI Taxonomy" id="2509675"/>
    <lineage>
        <taxon>Bacteria</taxon>
        <taxon>Bacillati</taxon>
        <taxon>Chloroflexota</taxon>
        <taxon>Ktedonobacteria</taxon>
        <taxon>Ktedonobacterales</taxon>
        <taxon>Ktedonosporobacteraceae</taxon>
        <taxon>Ktedonosporobacter</taxon>
    </lineage>
</organism>
<evidence type="ECO:0000256" key="1">
    <source>
        <dbReference type="ARBA" id="ARBA00022723"/>
    </source>
</evidence>
<dbReference type="EMBL" id="CP035758">
    <property type="protein sequence ID" value="QBD76710.1"/>
    <property type="molecule type" value="Genomic_DNA"/>
</dbReference>
<keyword evidence="5" id="KW-1185">Reference proteome</keyword>
<dbReference type="KEGG" id="kbs:EPA93_12125"/>
<sequence>MKLHWLSGILLGVTLLFMTACGSSTTSSTANSSTVPQDVTVKLSDFKIDSSLSSFAPGTTYRFVITNDGRTNHEFMIMPKAEGNMGGMDMSHMDGMALTALDDIKPGETKTLEYTFAASTAGSRPEFACYLPGHYEAGMKHDVSVK</sequence>
<dbReference type="OrthoDB" id="9816061at2"/>
<dbReference type="RefSeq" id="WP_129887752.1">
    <property type="nucleotide sequence ID" value="NZ_CP035758.1"/>
</dbReference>
<dbReference type="Proteomes" id="UP000290365">
    <property type="component" value="Chromosome"/>
</dbReference>
<name>A0A4P6JNM3_KTERU</name>
<dbReference type="PANTHER" id="PTHR38439:SF3">
    <property type="entry name" value="COPPER-RESISTANT CUPROPROTEIN COPI"/>
    <property type="match status" value="1"/>
</dbReference>
<dbReference type="InterPro" id="IPR008972">
    <property type="entry name" value="Cupredoxin"/>
</dbReference>